<dbReference type="SUPFAM" id="SSF51182">
    <property type="entry name" value="RmlC-like cupins"/>
    <property type="match status" value="1"/>
</dbReference>
<proteinExistence type="predicted"/>
<dbReference type="SMART" id="SM00835">
    <property type="entry name" value="Cupin_1"/>
    <property type="match status" value="1"/>
</dbReference>
<evidence type="ECO:0000313" key="3">
    <source>
        <dbReference type="Proteomes" id="UP000030437"/>
    </source>
</evidence>
<dbReference type="RefSeq" id="WP_036156467.1">
    <property type="nucleotide sequence ID" value="NZ_AVCX01000003.1"/>
</dbReference>
<dbReference type="STRING" id="1220589.CD32_16100"/>
<evidence type="ECO:0000313" key="2">
    <source>
        <dbReference type="EMBL" id="KGR83356.1"/>
    </source>
</evidence>
<organism evidence="2 3">
    <name type="scientific">Lysinibacillus odysseyi 34hs-1 = NBRC 100172</name>
    <dbReference type="NCBI Taxonomy" id="1220589"/>
    <lineage>
        <taxon>Bacteria</taxon>
        <taxon>Bacillati</taxon>
        <taxon>Bacillota</taxon>
        <taxon>Bacilli</taxon>
        <taxon>Bacillales</taxon>
        <taxon>Bacillaceae</taxon>
        <taxon>Lysinibacillus</taxon>
    </lineage>
</organism>
<dbReference type="Gene3D" id="2.60.120.10">
    <property type="entry name" value="Jelly Rolls"/>
    <property type="match status" value="1"/>
</dbReference>
<dbReference type="eggNOG" id="COG1917">
    <property type="taxonomic scope" value="Bacteria"/>
</dbReference>
<protein>
    <submittedName>
        <fullName evidence="2">Cupin</fullName>
    </submittedName>
</protein>
<dbReference type="InterPro" id="IPR011051">
    <property type="entry name" value="RmlC_Cupin_sf"/>
</dbReference>
<dbReference type="Pfam" id="PF00190">
    <property type="entry name" value="Cupin_1"/>
    <property type="match status" value="1"/>
</dbReference>
<name>A0A0A3IF23_9BACI</name>
<dbReference type="InterPro" id="IPR006045">
    <property type="entry name" value="Cupin_1"/>
</dbReference>
<dbReference type="InterPro" id="IPR014710">
    <property type="entry name" value="RmlC-like_jellyroll"/>
</dbReference>
<feature type="domain" description="Cupin type-1" evidence="1">
    <location>
        <begin position="21"/>
        <end position="158"/>
    </location>
</feature>
<accession>A0A0A3IF23</accession>
<dbReference type="CDD" id="cd20306">
    <property type="entry name" value="cupin_OxDC-like"/>
    <property type="match status" value="1"/>
</dbReference>
<evidence type="ECO:0000259" key="1">
    <source>
        <dbReference type="SMART" id="SM00835"/>
    </source>
</evidence>
<sequence>MTSNPDYTSPAAQFTFDVNKSPFLQKDPQNKINVLGVEQLNTLENISLLDIYLSKNNVIEPHYHQNAAELVYCISGAATVSILNPFTKNIQSYCITPGQVANVPKGWWHYEVAAMDNTHLLAIFDASTPEVILGSDILKFTPAHIIAHTYGINENLWKKATAPITPSLFIGPPVHDRTQHHYHPFIHPYQNSMPLYTYPSYY</sequence>
<dbReference type="OrthoDB" id="2739624at2"/>
<dbReference type="AlphaFoldDB" id="A0A0A3IF23"/>
<dbReference type="Proteomes" id="UP000030437">
    <property type="component" value="Unassembled WGS sequence"/>
</dbReference>
<dbReference type="EMBL" id="JPVP01000058">
    <property type="protein sequence ID" value="KGR83356.1"/>
    <property type="molecule type" value="Genomic_DNA"/>
</dbReference>
<comment type="caution">
    <text evidence="2">The sequence shown here is derived from an EMBL/GenBank/DDBJ whole genome shotgun (WGS) entry which is preliminary data.</text>
</comment>
<reference evidence="2 3" key="1">
    <citation type="submission" date="2014-02" db="EMBL/GenBank/DDBJ databases">
        <title>Draft genome sequence of Lysinibacillus odysseyi NBRC 100172.</title>
        <authorList>
            <person name="Zhang F."/>
            <person name="Wang G."/>
            <person name="Zhang L."/>
        </authorList>
    </citation>
    <scope>NUCLEOTIDE SEQUENCE [LARGE SCALE GENOMIC DNA]</scope>
    <source>
        <strain evidence="2 3">NBRC 100172</strain>
    </source>
</reference>
<keyword evidence="3" id="KW-1185">Reference proteome</keyword>
<gene>
    <name evidence="2" type="ORF">CD32_16100</name>
</gene>